<organism evidence="1 2">
    <name type="scientific">Mobiluncus porci</name>
    <dbReference type="NCBI Taxonomy" id="2652278"/>
    <lineage>
        <taxon>Bacteria</taxon>
        <taxon>Bacillati</taxon>
        <taxon>Actinomycetota</taxon>
        <taxon>Actinomycetes</taxon>
        <taxon>Actinomycetales</taxon>
        <taxon>Actinomycetaceae</taxon>
        <taxon>Mobiluncus</taxon>
    </lineage>
</organism>
<proteinExistence type="predicted"/>
<dbReference type="AlphaFoldDB" id="A0A7K0K1L0"/>
<sequence>MIELLPNLTDDSLTYFVRQVPNRADFRLTSQVLPPEAIDSPKYRIANVDVTVEAAKYRVHNAPAPYSNIDATRSVTEGYFPPLGGKEPVEEFEMLLQPIINGANQNALEAAAFDKAKTQTDAIWARLELAAGSLLATRKVEISENGVIQSIGFDKVGGKTIADDVTGAWSGASAKPLTDEQNWVRAARTVYGAPAPGLVLASSEIIAKLCASKEYVAQLYSGSGAPTAISPTQLNQVRLQWGLAPIEAYDAQVKVDGEYVRTLPADRLIILPAPAAESVGRTQFGTTAEAMVMATGSNPGIVASEAPGIVSTKLVEQDPPRVLTRTVAAALPVLTAPGHYVTAKIS</sequence>
<gene>
    <name evidence="1" type="ORF">FYJ63_01420</name>
</gene>
<dbReference type="Proteomes" id="UP000442535">
    <property type="component" value="Unassembled WGS sequence"/>
</dbReference>
<dbReference type="RefSeq" id="WP_154543094.1">
    <property type="nucleotide sequence ID" value="NZ_VUMY01000002.1"/>
</dbReference>
<name>A0A7K0K1L0_9ACTO</name>
<dbReference type="Pfam" id="PF03864">
    <property type="entry name" value="Phage_cap_E"/>
    <property type="match status" value="1"/>
</dbReference>
<keyword evidence="2" id="KW-1185">Reference proteome</keyword>
<dbReference type="InterPro" id="IPR005564">
    <property type="entry name" value="Major_capsid_GpE"/>
</dbReference>
<reference evidence="1 2" key="1">
    <citation type="submission" date="2019-08" db="EMBL/GenBank/DDBJ databases">
        <title>In-depth cultivation of the pig gut microbiome towards novel bacterial diversity and tailored functional studies.</title>
        <authorList>
            <person name="Wylensek D."/>
            <person name="Hitch T.C.A."/>
            <person name="Clavel T."/>
        </authorList>
    </citation>
    <scope>NUCLEOTIDE SEQUENCE [LARGE SCALE GENOMIC DNA]</scope>
    <source>
        <strain evidence="1 2">RF-GAM-744-WT-7</strain>
    </source>
</reference>
<protein>
    <recommendedName>
        <fullName evidence="3">Phage major capsid protein E</fullName>
    </recommendedName>
</protein>
<comment type="caution">
    <text evidence="1">The sequence shown here is derived from an EMBL/GenBank/DDBJ whole genome shotgun (WGS) entry which is preliminary data.</text>
</comment>
<accession>A0A7K0K1L0</accession>
<dbReference type="Gene3D" id="3.15.30.10">
    <property type="entry name" value="putative capsid protein of prophage domain like"/>
    <property type="match status" value="1"/>
</dbReference>
<dbReference type="Gene3D" id="3.30.1930.10">
    <property type="entry name" value="capsid protein of prophage domain"/>
    <property type="match status" value="1"/>
</dbReference>
<evidence type="ECO:0008006" key="3">
    <source>
        <dbReference type="Google" id="ProtNLM"/>
    </source>
</evidence>
<evidence type="ECO:0000313" key="2">
    <source>
        <dbReference type="Proteomes" id="UP000442535"/>
    </source>
</evidence>
<dbReference type="EMBL" id="VUMY01000002">
    <property type="protein sequence ID" value="MST48925.1"/>
    <property type="molecule type" value="Genomic_DNA"/>
</dbReference>
<evidence type="ECO:0000313" key="1">
    <source>
        <dbReference type="EMBL" id="MST48925.1"/>
    </source>
</evidence>